<protein>
    <submittedName>
        <fullName evidence="1">Uncharacterized protein</fullName>
    </submittedName>
</protein>
<gene>
    <name evidence="1" type="ORF">ROHU_012945</name>
</gene>
<keyword evidence="2" id="KW-1185">Reference proteome</keyword>
<dbReference type="EMBL" id="QBIY01013442">
    <property type="protein sequence ID" value="RXN04454.1"/>
    <property type="molecule type" value="Genomic_DNA"/>
</dbReference>
<dbReference type="Proteomes" id="UP000290572">
    <property type="component" value="Unassembled WGS sequence"/>
</dbReference>
<reference evidence="1 2" key="1">
    <citation type="submission" date="2018-03" db="EMBL/GenBank/DDBJ databases">
        <title>Draft genome sequence of Rohu Carp (Labeo rohita).</title>
        <authorList>
            <person name="Das P."/>
            <person name="Kushwaha B."/>
            <person name="Joshi C.G."/>
            <person name="Kumar D."/>
            <person name="Nagpure N.S."/>
            <person name="Sahoo L."/>
            <person name="Das S.P."/>
            <person name="Bit A."/>
            <person name="Patnaik S."/>
            <person name="Meher P.K."/>
            <person name="Jayasankar P."/>
            <person name="Koringa P.G."/>
            <person name="Patel N.V."/>
            <person name="Hinsu A.T."/>
            <person name="Kumar R."/>
            <person name="Pandey M."/>
            <person name="Agarwal S."/>
            <person name="Srivastava S."/>
            <person name="Singh M."/>
            <person name="Iquebal M.A."/>
            <person name="Jaiswal S."/>
            <person name="Angadi U.B."/>
            <person name="Kumar N."/>
            <person name="Raza M."/>
            <person name="Shah T.M."/>
            <person name="Rai A."/>
            <person name="Jena J.K."/>
        </authorList>
    </citation>
    <scope>NUCLEOTIDE SEQUENCE [LARGE SCALE GENOMIC DNA]</scope>
    <source>
        <strain evidence="1">DASCIFA01</strain>
        <tissue evidence="1">Testis</tissue>
    </source>
</reference>
<sequence>MRTESRWSVIGIDRTTGLNRSLRFHVQRTDVKETGRAFKRIMQMYHSVLIKGIGTLLEKLQVKVLFVEDRSNVR</sequence>
<organism evidence="1 2">
    <name type="scientific">Labeo rohita</name>
    <name type="common">Indian major carp</name>
    <name type="synonym">Cyprinus rohita</name>
    <dbReference type="NCBI Taxonomy" id="84645"/>
    <lineage>
        <taxon>Eukaryota</taxon>
        <taxon>Metazoa</taxon>
        <taxon>Chordata</taxon>
        <taxon>Craniata</taxon>
        <taxon>Vertebrata</taxon>
        <taxon>Euteleostomi</taxon>
        <taxon>Actinopterygii</taxon>
        <taxon>Neopterygii</taxon>
        <taxon>Teleostei</taxon>
        <taxon>Ostariophysi</taxon>
        <taxon>Cypriniformes</taxon>
        <taxon>Cyprinidae</taxon>
        <taxon>Labeoninae</taxon>
        <taxon>Labeonini</taxon>
        <taxon>Labeo</taxon>
    </lineage>
</organism>
<evidence type="ECO:0000313" key="2">
    <source>
        <dbReference type="Proteomes" id="UP000290572"/>
    </source>
</evidence>
<evidence type="ECO:0000313" key="1">
    <source>
        <dbReference type="EMBL" id="RXN04454.1"/>
    </source>
</evidence>
<dbReference type="AlphaFoldDB" id="A0A498LD65"/>
<accession>A0A498LD65</accession>
<name>A0A498LD65_LABRO</name>
<comment type="caution">
    <text evidence="1">The sequence shown here is derived from an EMBL/GenBank/DDBJ whole genome shotgun (WGS) entry which is preliminary data.</text>
</comment>
<proteinExistence type="predicted"/>